<reference evidence="1 2" key="1">
    <citation type="submission" date="2019-07" db="EMBL/GenBank/DDBJ databases">
        <title>Genomic Encyclopedia of Type Strains, Phase IV (KMG-IV): sequencing the most valuable type-strain genomes for metagenomic binning, comparative biology and taxonomic classification.</title>
        <authorList>
            <person name="Goeker M."/>
        </authorList>
    </citation>
    <scope>NUCLEOTIDE SEQUENCE [LARGE SCALE GENOMIC DNA]</scope>
    <source>
        <strain evidence="1 2">SS015</strain>
    </source>
</reference>
<dbReference type="InterPro" id="IPR027304">
    <property type="entry name" value="Trigger_fact/SurA_dom_sf"/>
</dbReference>
<dbReference type="RefSeq" id="WP_148896096.1">
    <property type="nucleotide sequence ID" value="NZ_VNIB01000007.1"/>
</dbReference>
<protein>
    <submittedName>
        <fullName evidence="1">Uncharacterized protein</fullName>
    </submittedName>
</protein>
<keyword evidence="2" id="KW-1185">Reference proteome</keyword>
<proteinExistence type="predicted"/>
<dbReference type="SUPFAM" id="SSF109998">
    <property type="entry name" value="Triger factor/SurA peptide-binding domain-like"/>
    <property type="match status" value="1"/>
</dbReference>
<accession>A0A5D3WJ97</accession>
<name>A0A5D3WJ97_9BACT</name>
<dbReference type="AlphaFoldDB" id="A0A5D3WJ97"/>
<dbReference type="Proteomes" id="UP000324159">
    <property type="component" value="Unassembled WGS sequence"/>
</dbReference>
<sequence>MRYIYYTALILILATLGVWLTDRMLAPRPRSEAVVKVNGRIITRAEFDLRRRYAPYAFKDEASFVDNLVTRELLIQEARRRGIDREDAFRVAMEDHYEQALIHQLLERKRKEIAVSVDRRQIERFRDCAQYRYRLTRIIEPATPAGGNEQVVEEDFLDLPPNWQLQLLDLRPGESSTPFPTNEGLCHLMVESIRSAARPPSGLDDESIRRQLEEAARQARLDSWVEQLRRKADIEISLSTGDGRREG</sequence>
<evidence type="ECO:0000313" key="1">
    <source>
        <dbReference type="EMBL" id="TYO98331.1"/>
    </source>
</evidence>
<dbReference type="OrthoDB" id="5401840at2"/>
<dbReference type="PANTHER" id="PTHR47245">
    <property type="entry name" value="PEPTIDYLPROLYL ISOMERASE"/>
    <property type="match status" value="1"/>
</dbReference>
<evidence type="ECO:0000313" key="2">
    <source>
        <dbReference type="Proteomes" id="UP000324159"/>
    </source>
</evidence>
<dbReference type="InterPro" id="IPR050245">
    <property type="entry name" value="PrsA_foldase"/>
</dbReference>
<dbReference type="EMBL" id="VNIB01000007">
    <property type="protein sequence ID" value="TYO98331.1"/>
    <property type="molecule type" value="Genomic_DNA"/>
</dbReference>
<dbReference type="Gene3D" id="1.10.8.1040">
    <property type="match status" value="1"/>
</dbReference>
<dbReference type="PANTHER" id="PTHR47245:SF2">
    <property type="entry name" value="PEPTIDYL-PROLYL CIS-TRANS ISOMERASE HP_0175-RELATED"/>
    <property type="match status" value="1"/>
</dbReference>
<gene>
    <name evidence="1" type="ORF">EDC39_107132</name>
</gene>
<organism evidence="1 2">
    <name type="scientific">Geothermobacter ehrlichii</name>
    <dbReference type="NCBI Taxonomy" id="213224"/>
    <lineage>
        <taxon>Bacteria</taxon>
        <taxon>Pseudomonadati</taxon>
        <taxon>Thermodesulfobacteriota</taxon>
        <taxon>Desulfuromonadia</taxon>
        <taxon>Desulfuromonadales</taxon>
        <taxon>Geothermobacteraceae</taxon>
        <taxon>Geothermobacter</taxon>
    </lineage>
</organism>
<comment type="caution">
    <text evidence="1">The sequence shown here is derived from an EMBL/GenBank/DDBJ whole genome shotgun (WGS) entry which is preliminary data.</text>
</comment>